<dbReference type="RefSeq" id="WP_002962586.1">
    <property type="nucleotide sequence ID" value="NZ_CP029490.1"/>
</dbReference>
<dbReference type="SUPFAM" id="SSF161219">
    <property type="entry name" value="CHY zinc finger-like"/>
    <property type="match status" value="1"/>
</dbReference>
<keyword evidence="2" id="KW-0863">Zinc-finger</keyword>
<dbReference type="Proteomes" id="UP000245369">
    <property type="component" value="Chromosome"/>
</dbReference>
<keyword evidence="3" id="KW-0862">Zinc</keyword>
<dbReference type="EMBL" id="CP029490">
    <property type="protein sequence ID" value="AWN21579.1"/>
    <property type="molecule type" value="Genomic_DNA"/>
</dbReference>
<evidence type="ECO:0000256" key="1">
    <source>
        <dbReference type="ARBA" id="ARBA00022723"/>
    </source>
</evidence>
<proteinExistence type="predicted"/>
<keyword evidence="6" id="KW-1185">Reference proteome</keyword>
<evidence type="ECO:0000313" key="5">
    <source>
        <dbReference type="EMBL" id="AWN21579.1"/>
    </source>
</evidence>
<keyword evidence="1" id="KW-0479">Metal-binding</keyword>
<evidence type="ECO:0000259" key="4">
    <source>
        <dbReference type="PROSITE" id="PS51266"/>
    </source>
</evidence>
<organism evidence="5 6">
    <name type="scientific">Streptococcus sobrinus</name>
    <dbReference type="NCBI Taxonomy" id="1310"/>
    <lineage>
        <taxon>Bacteria</taxon>
        <taxon>Bacillati</taxon>
        <taxon>Bacillota</taxon>
        <taxon>Bacilli</taxon>
        <taxon>Lactobacillales</taxon>
        <taxon>Streptococcaceae</taxon>
        <taxon>Streptococcus</taxon>
    </lineage>
</organism>
<dbReference type="GeneID" id="93924780"/>
<dbReference type="PROSITE" id="PS51266">
    <property type="entry name" value="ZF_CHY"/>
    <property type="match status" value="1"/>
</dbReference>
<dbReference type="InterPro" id="IPR008913">
    <property type="entry name" value="Znf_CHY"/>
</dbReference>
<name>A0ABN5LKU6_9STRE</name>
<dbReference type="InterPro" id="IPR037274">
    <property type="entry name" value="Znf_CHY_sf"/>
</dbReference>
<dbReference type="Pfam" id="PF05495">
    <property type="entry name" value="zf-CHY"/>
    <property type="match status" value="1"/>
</dbReference>
<accession>A0ABN5LKU6</accession>
<evidence type="ECO:0000256" key="2">
    <source>
        <dbReference type="ARBA" id="ARBA00022771"/>
    </source>
</evidence>
<gene>
    <name evidence="5" type="ORF">DK182_09710</name>
</gene>
<dbReference type="PIRSF" id="PIRSF017292">
    <property type="entry name" value="UCP017292_Znf_CHY"/>
    <property type="match status" value="1"/>
</dbReference>
<feature type="domain" description="CHY-type" evidence="4">
    <location>
        <begin position="8"/>
        <end position="85"/>
    </location>
</feature>
<evidence type="ECO:0000313" key="6">
    <source>
        <dbReference type="Proteomes" id="UP000245369"/>
    </source>
</evidence>
<protein>
    <recommendedName>
        <fullName evidence="4">CHY-type domain-containing protein</fullName>
    </recommendedName>
</protein>
<reference evidence="5 6" key="1">
    <citation type="submission" date="2018-05" db="EMBL/GenBank/DDBJ databases">
        <title>Complete genome sequences of Streptococcus sobrinus.</title>
        <authorList>
            <person name="Sales M."/>
            <person name="Jensen P.A."/>
        </authorList>
    </citation>
    <scope>NUCLEOTIDE SEQUENCE [LARGE SCALE GENOMIC DNA]</scope>
    <source>
        <strain evidence="5 6">SL1</strain>
    </source>
</reference>
<evidence type="ECO:0000256" key="3">
    <source>
        <dbReference type="ARBA" id="ARBA00022833"/>
    </source>
</evidence>
<dbReference type="InterPro" id="IPR016694">
    <property type="entry name" value="UCP017292"/>
</dbReference>
<sequence length="100" mass="11273">MLKILGLDLDEAGRCSHYHGSNDIVALKCGSCQAFYACYRCHDAICDHSFKALDKTKSKIILCGACRTLIDWQDYHKGGCPSCHHSFNPKCSRHSEIYFN</sequence>